<dbReference type="PROSITE" id="PS01187">
    <property type="entry name" value="EGF_CA"/>
    <property type="match status" value="4"/>
</dbReference>
<dbReference type="PROSITE" id="PS00010">
    <property type="entry name" value="ASX_HYDROXYL"/>
    <property type="match status" value="11"/>
</dbReference>
<feature type="domain" description="EGF-like" evidence="15">
    <location>
        <begin position="745"/>
        <end position="781"/>
    </location>
</feature>
<feature type="disulfide bond" evidence="12">
    <location>
        <begin position="581"/>
        <end position="590"/>
    </location>
</feature>
<feature type="domain" description="EGF-like" evidence="15">
    <location>
        <begin position="441"/>
        <end position="477"/>
    </location>
</feature>
<feature type="domain" description="EGF-like" evidence="15">
    <location>
        <begin position="555"/>
        <end position="591"/>
    </location>
</feature>
<gene>
    <name evidence="17" type="primary">LOC106168416</name>
</gene>
<dbReference type="GeneID" id="106168416"/>
<keyword evidence="4 14" id="KW-0812">Transmembrane</keyword>
<proteinExistence type="predicted"/>
<feature type="disulfide bond" evidence="12">
    <location>
        <begin position="619"/>
        <end position="628"/>
    </location>
</feature>
<dbReference type="Pfam" id="PF00008">
    <property type="entry name" value="EGF"/>
    <property type="match status" value="7"/>
</dbReference>
<dbReference type="SUPFAM" id="SSF57196">
    <property type="entry name" value="EGF/Laminin"/>
    <property type="match status" value="4"/>
</dbReference>
<evidence type="ECO:0000313" key="17">
    <source>
        <dbReference type="RefSeq" id="XP_023932609.1"/>
    </source>
</evidence>
<evidence type="ECO:0000256" key="12">
    <source>
        <dbReference type="PROSITE-ProRule" id="PRU00076"/>
    </source>
</evidence>
<dbReference type="GO" id="GO:0030182">
    <property type="term" value="P:neuron differentiation"/>
    <property type="evidence" value="ECO:0007669"/>
    <property type="project" value="UniProtKB-ARBA"/>
</dbReference>
<feature type="domain" description="EGF-like" evidence="15">
    <location>
        <begin position="479"/>
        <end position="515"/>
    </location>
</feature>
<dbReference type="FunFam" id="2.10.25.10:FF:000391">
    <property type="entry name" value="Weary, isoform C"/>
    <property type="match status" value="1"/>
</dbReference>
<dbReference type="FunFam" id="2.10.25.10:FF:000434">
    <property type="entry name" value="Predicted protein"/>
    <property type="match status" value="1"/>
</dbReference>
<dbReference type="InParanoid" id="A0A2R2MQS9"/>
<dbReference type="PANTHER" id="PTHR12916:SF4">
    <property type="entry name" value="UNINFLATABLE, ISOFORM C"/>
    <property type="match status" value="1"/>
</dbReference>
<feature type="transmembrane region" description="Helical" evidence="14">
    <location>
        <begin position="847"/>
        <end position="870"/>
    </location>
</feature>
<feature type="disulfide bond" evidence="12">
    <location>
        <begin position="657"/>
        <end position="666"/>
    </location>
</feature>
<evidence type="ECO:0000256" key="4">
    <source>
        <dbReference type="ARBA" id="ARBA00022692"/>
    </source>
</evidence>
<feature type="disulfide bond" evidence="12">
    <location>
        <begin position="771"/>
        <end position="780"/>
    </location>
</feature>
<reference evidence="17" key="1">
    <citation type="submission" date="2025-08" db="UniProtKB">
        <authorList>
            <consortium name="RefSeq"/>
        </authorList>
    </citation>
    <scope>IDENTIFICATION</scope>
    <source>
        <tissue evidence="17">Gonads</tissue>
    </source>
</reference>
<dbReference type="STRING" id="7574.A0A2R2MQS9"/>
<keyword evidence="11" id="KW-0325">Glycoprotein</keyword>
<feature type="domain" description="EGF-like" evidence="15">
    <location>
        <begin position="517"/>
        <end position="553"/>
    </location>
</feature>
<dbReference type="PANTHER" id="PTHR12916">
    <property type="entry name" value="CYTOCHROME C OXIDASE POLYPEPTIDE VIC-2"/>
    <property type="match status" value="1"/>
</dbReference>
<feature type="disulfide bond" evidence="12">
    <location>
        <begin position="809"/>
        <end position="818"/>
    </location>
</feature>
<keyword evidence="9 14" id="KW-0472">Membrane</keyword>
<dbReference type="Proteomes" id="UP000085678">
    <property type="component" value="Unplaced"/>
</dbReference>
<feature type="disulfide bond" evidence="12">
    <location>
        <begin position="505"/>
        <end position="514"/>
    </location>
</feature>
<dbReference type="SMART" id="SM00179">
    <property type="entry name" value="EGF_CA"/>
    <property type="match status" value="11"/>
</dbReference>
<accession>A0A2R2MQS9</accession>
<feature type="compositionally biased region" description="Basic and acidic residues" evidence="13">
    <location>
        <begin position="880"/>
        <end position="899"/>
    </location>
</feature>
<dbReference type="PRINTS" id="PR00010">
    <property type="entry name" value="EGFBLOOD"/>
</dbReference>
<evidence type="ECO:0000256" key="8">
    <source>
        <dbReference type="ARBA" id="ARBA00022989"/>
    </source>
</evidence>
<sequence>MSIGYIQADRPGMCFKELGLAIICAFLLEYVQGSHFCGSTISWKPSLAEYSKVNFQWQSAWTLGNGPCDTGCNEAHIGTLGRSSLGQWSCLSGCGSSLNLADHQYVVTDISVQENWEQGADGFSYTFPNQGEYVVGFTGSAWRSLDHGSGGNWRVQTVVNLGNRSDTDHPNNSPVTASKGIYRAMFGCKFQLQIPVQDPDGDAVRCRWATGTNECASICHSLPNAVLDEETCILTIPLVSTTNGYRNGGWYAVALTVEDFPQTTIEQGGVNKTSSDRMSSIPLQFLITTPDLGDCSAAPSILQCGVDSNETVSIARNETFNGKVYAETKLISSPITSINLVSPAGLLKSSMAPDDLGRAAVKYLNVTWTPSSDQTGESILCCEAVDSARRPSPSKCISLRANDDDECVSNPCQNGGACNNMYNRFECTCAVGTTGTRCEIDINECISNPCQNGGTCVDKTGYYDCLCQTSFNGTHCETDVNECLINPCQNGGTCINTVGHYNCSCSTGFTGDNCETDINECISNPCQNGGTCVDKTGYYNCLCPTGFNGTKCEIDVNECLSNPCQNGGTCINAAGRYNCSCPTGFTGNNCETDINECISYPCQNGGTCVDKTGHYDCLCPNGFNGTHCETNINECISNPCQNGGTCEDKIGHYNCSCPAGFNGTNCEIDINECASNPCENGGTCLDKPGHYNCSCPTGFIGDICETDINECASNPCENAGTCMDRAGHYDCSCPIGFTGANCETDVDECLSNPCVNSGTCNNLLNGFNCTCPVGFIGDMCETDIDECDDSPCQNNATCENLAGNFSCTCLEDFNGTRCENEMAIFNNRAYSNIPSGSTSITDSTPPLIGLLGILGLLVFVPCFCCIFFLWKRNKRKRKVRPLDEHQEEQKNPGEKYKVSEEDETSTIDTVAAENEDSAADDTKNIGAASIKSDELLLRA</sequence>
<evidence type="ECO:0000256" key="11">
    <source>
        <dbReference type="ARBA" id="ARBA00023180"/>
    </source>
</evidence>
<dbReference type="InterPro" id="IPR000152">
    <property type="entry name" value="EGF-type_Asp/Asn_hydroxyl_site"/>
</dbReference>
<dbReference type="RefSeq" id="XP_023932609.1">
    <property type="nucleotide sequence ID" value="XM_024076841.1"/>
</dbReference>
<dbReference type="Pfam" id="PF12661">
    <property type="entry name" value="hEGF"/>
    <property type="match status" value="4"/>
</dbReference>
<feature type="disulfide bond" evidence="12">
    <location>
        <begin position="467"/>
        <end position="476"/>
    </location>
</feature>
<organism evidence="16 17">
    <name type="scientific">Lingula anatina</name>
    <name type="common">Brachiopod</name>
    <name type="synonym">Lingula unguis</name>
    <dbReference type="NCBI Taxonomy" id="7574"/>
    <lineage>
        <taxon>Eukaryota</taxon>
        <taxon>Metazoa</taxon>
        <taxon>Spiralia</taxon>
        <taxon>Lophotrochozoa</taxon>
        <taxon>Brachiopoda</taxon>
        <taxon>Linguliformea</taxon>
        <taxon>Lingulata</taxon>
        <taxon>Lingulida</taxon>
        <taxon>Linguloidea</taxon>
        <taxon>Lingulidae</taxon>
        <taxon>Lingula</taxon>
    </lineage>
</organism>
<evidence type="ECO:0000259" key="15">
    <source>
        <dbReference type="PROSITE" id="PS50026"/>
    </source>
</evidence>
<dbReference type="InterPro" id="IPR009030">
    <property type="entry name" value="Growth_fac_rcpt_cys_sf"/>
</dbReference>
<evidence type="ECO:0000256" key="2">
    <source>
        <dbReference type="ARBA" id="ARBA00022475"/>
    </source>
</evidence>
<evidence type="ECO:0000256" key="9">
    <source>
        <dbReference type="ARBA" id="ARBA00023136"/>
    </source>
</evidence>
<dbReference type="OrthoDB" id="430340at2759"/>
<feature type="domain" description="EGF-like" evidence="15">
    <location>
        <begin position="783"/>
        <end position="819"/>
    </location>
</feature>
<evidence type="ECO:0000256" key="5">
    <source>
        <dbReference type="ARBA" id="ARBA00022729"/>
    </source>
</evidence>
<dbReference type="FunFam" id="2.10.25.10:FF:000004">
    <property type="entry name" value="Neurogenic locus notch 1"/>
    <property type="match status" value="1"/>
</dbReference>
<dbReference type="GO" id="GO:0005509">
    <property type="term" value="F:calcium ion binding"/>
    <property type="evidence" value="ECO:0007669"/>
    <property type="project" value="InterPro"/>
</dbReference>
<keyword evidence="2" id="KW-1003">Cell membrane</keyword>
<comment type="caution">
    <text evidence="12">Lacks conserved residue(s) required for the propagation of feature annotation.</text>
</comment>
<keyword evidence="5" id="KW-0732">Signal</keyword>
<comment type="subcellular location">
    <subcellularLocation>
        <location evidence="1">Cell membrane</location>
        <topology evidence="1">Single-pass type I membrane protein</topology>
    </subcellularLocation>
</comment>
<dbReference type="InterPro" id="IPR000742">
    <property type="entry name" value="EGF"/>
</dbReference>
<dbReference type="InterPro" id="IPR001881">
    <property type="entry name" value="EGF-like_Ca-bd_dom"/>
</dbReference>
<feature type="disulfide bond" evidence="12">
    <location>
        <begin position="695"/>
        <end position="704"/>
    </location>
</feature>
<keyword evidence="10 12" id="KW-1015">Disulfide bond</keyword>
<protein>
    <submittedName>
        <fullName evidence="17">Uncharacterized protein LOC106168416</fullName>
    </submittedName>
</protein>
<name>A0A2R2MQS9_LINAN</name>
<evidence type="ECO:0000256" key="7">
    <source>
        <dbReference type="ARBA" id="ARBA00022837"/>
    </source>
</evidence>
<dbReference type="PROSITE" id="PS01186">
    <property type="entry name" value="EGF_2"/>
    <property type="match status" value="8"/>
</dbReference>
<keyword evidence="6" id="KW-0677">Repeat</keyword>
<dbReference type="SUPFAM" id="SSF57184">
    <property type="entry name" value="Growth factor receptor domain"/>
    <property type="match status" value="2"/>
</dbReference>
<dbReference type="GO" id="GO:0005886">
    <property type="term" value="C:plasma membrane"/>
    <property type="evidence" value="ECO:0007669"/>
    <property type="project" value="UniProtKB-SubCell"/>
</dbReference>
<dbReference type="AlphaFoldDB" id="A0A2R2MQS9"/>
<dbReference type="FunFam" id="2.10.25.10:FF:000143">
    <property type="entry name" value="Protein crumbs 1"/>
    <property type="match status" value="3"/>
</dbReference>
<dbReference type="CDD" id="cd00054">
    <property type="entry name" value="EGF_CA"/>
    <property type="match status" value="11"/>
</dbReference>
<dbReference type="SMART" id="SM00181">
    <property type="entry name" value="EGF"/>
    <property type="match status" value="11"/>
</dbReference>
<dbReference type="GO" id="GO:0007154">
    <property type="term" value="P:cell communication"/>
    <property type="evidence" value="ECO:0007669"/>
    <property type="project" value="UniProtKB-ARBA"/>
</dbReference>
<dbReference type="PROSITE" id="PS00022">
    <property type="entry name" value="EGF_1"/>
    <property type="match status" value="11"/>
</dbReference>
<feature type="region of interest" description="Disordered" evidence="13">
    <location>
        <begin position="879"/>
        <end position="919"/>
    </location>
</feature>
<dbReference type="InterPro" id="IPR018097">
    <property type="entry name" value="EGF_Ca-bd_CS"/>
</dbReference>
<evidence type="ECO:0000256" key="13">
    <source>
        <dbReference type="SAM" id="MobiDB-lite"/>
    </source>
</evidence>
<evidence type="ECO:0000256" key="6">
    <source>
        <dbReference type="ARBA" id="ARBA00022737"/>
    </source>
</evidence>
<dbReference type="GO" id="GO:0048646">
    <property type="term" value="P:anatomical structure formation involved in morphogenesis"/>
    <property type="evidence" value="ECO:0007669"/>
    <property type="project" value="UniProtKB-ARBA"/>
</dbReference>
<dbReference type="FunFam" id="2.10.25.10:FF:000151">
    <property type="entry name" value="FAT atypical cadherin 4"/>
    <property type="match status" value="1"/>
</dbReference>
<evidence type="ECO:0000256" key="1">
    <source>
        <dbReference type="ARBA" id="ARBA00004251"/>
    </source>
</evidence>
<dbReference type="FunFam" id="2.10.25.10:FF:000327">
    <property type="entry name" value="neurogenic locus notch homolog protein 4"/>
    <property type="match status" value="3"/>
</dbReference>
<dbReference type="Gene3D" id="2.10.25.10">
    <property type="entry name" value="Laminin"/>
    <property type="match status" value="11"/>
</dbReference>
<evidence type="ECO:0000256" key="14">
    <source>
        <dbReference type="SAM" id="Phobius"/>
    </source>
</evidence>
<feature type="disulfide bond" evidence="12">
    <location>
        <begin position="429"/>
        <end position="438"/>
    </location>
</feature>
<feature type="disulfide bond" evidence="12">
    <location>
        <begin position="733"/>
        <end position="742"/>
    </location>
</feature>
<dbReference type="FunFam" id="2.10.25.10:FF:000109">
    <property type="entry name" value="Notch homolog 4, [Drosophila]"/>
    <property type="match status" value="1"/>
</dbReference>
<evidence type="ECO:0000256" key="3">
    <source>
        <dbReference type="ARBA" id="ARBA00022536"/>
    </source>
</evidence>
<dbReference type="InterPro" id="IPR013032">
    <property type="entry name" value="EGF-like_CS"/>
</dbReference>
<feature type="domain" description="EGF-like" evidence="15">
    <location>
        <begin position="403"/>
        <end position="439"/>
    </location>
</feature>
<dbReference type="PROSITE" id="PS50026">
    <property type="entry name" value="EGF_3"/>
    <property type="match status" value="11"/>
</dbReference>
<keyword evidence="16" id="KW-1185">Reference proteome</keyword>
<keyword evidence="8 14" id="KW-1133">Transmembrane helix</keyword>
<feature type="domain" description="EGF-like" evidence="15">
    <location>
        <begin position="669"/>
        <end position="705"/>
    </location>
</feature>
<dbReference type="GO" id="GO:0023052">
    <property type="term" value="P:signaling"/>
    <property type="evidence" value="ECO:0007669"/>
    <property type="project" value="UniProtKB-ARBA"/>
</dbReference>
<evidence type="ECO:0000256" key="10">
    <source>
        <dbReference type="ARBA" id="ARBA00023157"/>
    </source>
</evidence>
<feature type="domain" description="EGF-like" evidence="15">
    <location>
        <begin position="631"/>
        <end position="667"/>
    </location>
</feature>
<feature type="domain" description="EGF-like" evidence="15">
    <location>
        <begin position="593"/>
        <end position="629"/>
    </location>
</feature>
<feature type="domain" description="EGF-like" evidence="15">
    <location>
        <begin position="707"/>
        <end position="743"/>
    </location>
</feature>
<keyword evidence="7" id="KW-0106">Calcium</keyword>
<keyword evidence="3 12" id="KW-0245">EGF-like domain</keyword>
<evidence type="ECO:0000313" key="16">
    <source>
        <dbReference type="Proteomes" id="UP000085678"/>
    </source>
</evidence>
<dbReference type="KEGG" id="lak:106168416"/>
<feature type="disulfide bond" evidence="12">
    <location>
        <begin position="543"/>
        <end position="552"/>
    </location>
</feature>